<dbReference type="AlphaFoldDB" id="A0A6A4R7Y3"/>
<reference evidence="1 2" key="1">
    <citation type="submission" date="2019-12" db="EMBL/GenBank/DDBJ databases">
        <authorList>
            <person name="Zhang Y.-J."/>
        </authorList>
    </citation>
    <scope>NUCLEOTIDE SEQUENCE [LARGE SCALE GENOMIC DNA]</scope>
    <source>
        <strain evidence="1 2">H18S-6</strain>
    </source>
</reference>
<gene>
    <name evidence="1" type="ORF">GP644_17115</name>
</gene>
<comment type="caution">
    <text evidence="1">The sequence shown here is derived from an EMBL/GenBank/DDBJ whole genome shotgun (WGS) entry which is preliminary data.</text>
</comment>
<sequence>MSVSKWKTIIDIVESTKNWLEELPDHQVEALERQTGHPNPKAELERARQLAWQLSPKTRYGEVNHVHTHLVMDLLEGRFFSCTTEGFSDVDEGHECALEEAAKAFELSPEDDRIGVVVSIEGNPELLSVSAPNKDLILETAAVLMTSHQTSNGVKV</sequence>
<organism evidence="1 2">
    <name type="scientific">Parasedimentitalea maritima</name>
    <dbReference type="NCBI Taxonomy" id="2578117"/>
    <lineage>
        <taxon>Bacteria</taxon>
        <taxon>Pseudomonadati</taxon>
        <taxon>Pseudomonadota</taxon>
        <taxon>Alphaproteobacteria</taxon>
        <taxon>Rhodobacterales</taxon>
        <taxon>Paracoccaceae</taxon>
        <taxon>Parasedimentitalea</taxon>
    </lineage>
</organism>
<name>A0A6A4R7Y3_9RHOB</name>
<proteinExistence type="predicted"/>
<dbReference type="EMBL" id="WSFO01000011">
    <property type="protein sequence ID" value="KAE9627823.1"/>
    <property type="molecule type" value="Genomic_DNA"/>
</dbReference>
<dbReference type="RefSeq" id="WP_158980577.1">
    <property type="nucleotide sequence ID" value="NZ_WSFO01000011.1"/>
</dbReference>
<dbReference type="Proteomes" id="UP000441586">
    <property type="component" value="Unassembled WGS sequence"/>
</dbReference>
<evidence type="ECO:0000313" key="2">
    <source>
        <dbReference type="Proteomes" id="UP000441586"/>
    </source>
</evidence>
<accession>A0A6A4R7Y3</accession>
<evidence type="ECO:0000313" key="1">
    <source>
        <dbReference type="EMBL" id="KAE9627823.1"/>
    </source>
</evidence>
<protein>
    <submittedName>
        <fullName evidence="1">Uncharacterized protein</fullName>
    </submittedName>
</protein>